<organism evidence="1">
    <name type="scientific">marine metagenome</name>
    <dbReference type="NCBI Taxonomy" id="408172"/>
    <lineage>
        <taxon>unclassified sequences</taxon>
        <taxon>metagenomes</taxon>
        <taxon>ecological metagenomes</taxon>
    </lineage>
</organism>
<reference evidence="1" key="1">
    <citation type="submission" date="2018-05" db="EMBL/GenBank/DDBJ databases">
        <authorList>
            <person name="Lanie J.A."/>
            <person name="Ng W.-L."/>
            <person name="Kazmierczak K.M."/>
            <person name="Andrzejewski T.M."/>
            <person name="Davidsen T.M."/>
            <person name="Wayne K.J."/>
            <person name="Tettelin H."/>
            <person name="Glass J.I."/>
            <person name="Rusch D."/>
            <person name="Podicherti R."/>
            <person name="Tsui H.-C.T."/>
            <person name="Winkler M.E."/>
        </authorList>
    </citation>
    <scope>NUCLEOTIDE SEQUENCE</scope>
</reference>
<evidence type="ECO:0000313" key="1">
    <source>
        <dbReference type="EMBL" id="SVE31611.1"/>
    </source>
</evidence>
<proteinExistence type="predicted"/>
<name>A0A383CHI7_9ZZZZ</name>
<protein>
    <recommendedName>
        <fullName evidence="2">TonB-dependent receptor plug domain-containing protein</fullName>
    </recommendedName>
</protein>
<dbReference type="InterPro" id="IPR008969">
    <property type="entry name" value="CarboxyPept-like_regulatory"/>
</dbReference>
<gene>
    <name evidence="1" type="ORF">METZ01_LOCUS484465</name>
</gene>
<dbReference type="EMBL" id="UINC01208855">
    <property type="protein sequence ID" value="SVE31611.1"/>
    <property type="molecule type" value="Genomic_DNA"/>
</dbReference>
<accession>A0A383CHI7</accession>
<dbReference type="Gene3D" id="2.60.40.1120">
    <property type="entry name" value="Carboxypeptidase-like, regulatory domain"/>
    <property type="match status" value="1"/>
</dbReference>
<sequence length="103" mass="11602">MNQYIQGAVLHLVKTMNRKLFISYIILISQICFGQDHKLEGEIFDKSNKSPLIFANIVLEGTTYGAASDNKGRFSIQNIESGTYTIVATYMGYSTFKKEINIP</sequence>
<dbReference type="AlphaFoldDB" id="A0A383CHI7"/>
<feature type="non-terminal residue" evidence="1">
    <location>
        <position position="103"/>
    </location>
</feature>
<dbReference type="SUPFAM" id="SSF49464">
    <property type="entry name" value="Carboxypeptidase regulatory domain-like"/>
    <property type="match status" value="1"/>
</dbReference>
<evidence type="ECO:0008006" key="2">
    <source>
        <dbReference type="Google" id="ProtNLM"/>
    </source>
</evidence>
<dbReference type="Pfam" id="PF13715">
    <property type="entry name" value="CarbopepD_reg_2"/>
    <property type="match status" value="1"/>
</dbReference>